<evidence type="ECO:0000313" key="3">
    <source>
        <dbReference type="Proteomes" id="UP000606786"/>
    </source>
</evidence>
<protein>
    <submittedName>
        <fullName evidence="2">(Mediterranean fruit fly) hypothetical protein</fullName>
    </submittedName>
</protein>
<comment type="caution">
    <text evidence="2">The sequence shown here is derived from an EMBL/GenBank/DDBJ whole genome shotgun (WGS) entry which is preliminary data.</text>
</comment>
<reference evidence="2" key="1">
    <citation type="submission" date="2020-11" db="EMBL/GenBank/DDBJ databases">
        <authorList>
            <person name="Whitehead M."/>
        </authorList>
    </citation>
    <scope>NUCLEOTIDE SEQUENCE</scope>
    <source>
        <strain evidence="2">EGII</strain>
    </source>
</reference>
<dbReference type="Proteomes" id="UP000606786">
    <property type="component" value="Unassembled WGS sequence"/>
</dbReference>
<proteinExistence type="predicted"/>
<dbReference type="EMBL" id="CAJHJT010000034">
    <property type="protein sequence ID" value="CAD7004570.1"/>
    <property type="molecule type" value="Genomic_DNA"/>
</dbReference>
<dbReference type="AlphaFoldDB" id="A0A811V0E5"/>
<name>A0A811V0E5_CERCA</name>
<sequence length="78" mass="8576">MIALSENDKASMYAHSLLYSYIHAYRDNVMSAHKWMHPHGAHDTLLAAKPPSDPPGQPTSASKRATACSTKAQRVENI</sequence>
<organism evidence="2 3">
    <name type="scientific">Ceratitis capitata</name>
    <name type="common">Mediterranean fruit fly</name>
    <name type="synonym">Tephritis capitata</name>
    <dbReference type="NCBI Taxonomy" id="7213"/>
    <lineage>
        <taxon>Eukaryota</taxon>
        <taxon>Metazoa</taxon>
        <taxon>Ecdysozoa</taxon>
        <taxon>Arthropoda</taxon>
        <taxon>Hexapoda</taxon>
        <taxon>Insecta</taxon>
        <taxon>Pterygota</taxon>
        <taxon>Neoptera</taxon>
        <taxon>Endopterygota</taxon>
        <taxon>Diptera</taxon>
        <taxon>Brachycera</taxon>
        <taxon>Muscomorpha</taxon>
        <taxon>Tephritoidea</taxon>
        <taxon>Tephritidae</taxon>
        <taxon>Ceratitis</taxon>
        <taxon>Ceratitis</taxon>
    </lineage>
</organism>
<feature type="region of interest" description="Disordered" evidence="1">
    <location>
        <begin position="43"/>
        <end position="78"/>
    </location>
</feature>
<keyword evidence="3" id="KW-1185">Reference proteome</keyword>
<gene>
    <name evidence="2" type="ORF">CCAP1982_LOCUS12966</name>
</gene>
<feature type="compositionally biased region" description="Polar residues" evidence="1">
    <location>
        <begin position="58"/>
        <end position="72"/>
    </location>
</feature>
<evidence type="ECO:0000313" key="2">
    <source>
        <dbReference type="EMBL" id="CAD7004570.1"/>
    </source>
</evidence>
<accession>A0A811V0E5</accession>
<evidence type="ECO:0000256" key="1">
    <source>
        <dbReference type="SAM" id="MobiDB-lite"/>
    </source>
</evidence>